<dbReference type="Pfam" id="PF08032">
    <property type="entry name" value="SpoU_sub_bind"/>
    <property type="match status" value="1"/>
</dbReference>
<organism evidence="12 13">
    <name type="scientific">Bionectria ochroleuca</name>
    <name type="common">Gliocladium roseum</name>
    <dbReference type="NCBI Taxonomy" id="29856"/>
    <lineage>
        <taxon>Eukaryota</taxon>
        <taxon>Fungi</taxon>
        <taxon>Dikarya</taxon>
        <taxon>Ascomycota</taxon>
        <taxon>Pezizomycotina</taxon>
        <taxon>Sordariomycetes</taxon>
        <taxon>Hypocreomycetidae</taxon>
        <taxon>Hypocreales</taxon>
        <taxon>Bionectriaceae</taxon>
        <taxon>Clonostachys</taxon>
    </lineage>
</organism>
<dbReference type="CDD" id="cd18105">
    <property type="entry name" value="SpoU-like_MRM1"/>
    <property type="match status" value="1"/>
</dbReference>
<evidence type="ECO:0000256" key="2">
    <source>
        <dbReference type="ARBA" id="ARBA00007228"/>
    </source>
</evidence>
<protein>
    <recommendedName>
        <fullName evidence="9">rRNA methyltransferase 1, mitochondrial</fullName>
    </recommendedName>
</protein>
<feature type="compositionally biased region" description="Basic and acidic residues" evidence="10">
    <location>
        <begin position="567"/>
        <end position="576"/>
    </location>
</feature>
<dbReference type="SUPFAM" id="SSF75217">
    <property type="entry name" value="alpha/beta knot"/>
    <property type="match status" value="1"/>
</dbReference>
<evidence type="ECO:0000256" key="1">
    <source>
        <dbReference type="ARBA" id="ARBA00004173"/>
    </source>
</evidence>
<feature type="region of interest" description="Disordered" evidence="10">
    <location>
        <begin position="551"/>
        <end position="576"/>
    </location>
</feature>
<proteinExistence type="inferred from homology"/>
<sequence>MRSLQSKPLGLPLRFSKFSPLHTPIPASVRFASLSAIHRGLRRSERVQYGEVRPRAPSTRGRRDDVGSQSLTEKALEGAGSKRQQLRLLRKLKKKEEEETGTGPKTRRKRFNDPDFDFGKKSLVYQMKHGSLQHLVNKIDEPVRPRPIRGGFRREPRYDAKPPPTTRLDRPSSADFAKRFHGEVEDTKHMEQPKGFRRGPTNSRSKRDGFNLFSRQRREDTNSAFKMTMPAPRERIGKLMPMTIKYTTAASQFLYGKSVVKAALDQGRRKLYNLYIYGGENRQESKDNEIISRLAKMQGVPITIVPTEDQRLMDKMSQGRPHNGFVLETSPIPQLPITALGPLEENPSRLGFHVKLDHQSKEEEAVNGTESFIPRSSSVTAKPYVLLLNEILDPGNLGALLRTASYFGADAVGITNRNSAKLSPVVLKSAAGAVEEMTIFTVDSPASFLEESRKAGWVSYAAVAAPDKKLVQKHGGKFISSSDVELDQPLNEKPCILVLGNEGYGLSKDLKVAADYEVSVPRFLQDSCIDSLNVGVAAGLLCHSFVKGQAKPRAKPSKKKAPSDTIEPSKEKAEDSIVHHQLQNANHNDEESLHPLADTHHNGVTNPQPTALKKLSPDSNEKIFPEHLAFAPPGSFPIDIYGTSLLSNVDDGNGESTNSSARFFQRAFGPHIDETQESMMRRAAEMLAILEKRSSCPSDMTSCEDIGAANKCCQKGTYCTSVADSNVASVACCPDGVQCGGGVGNCPTSAVSCPSSLGGGCCLQGYICQGIGCVTEVVSTAPTTTQVQTTSSEPTTTTVTSTQTTTSRSSVVSTTQPTSSTQTVSSSATATGEAPWRPTVTDTTTSAPDTQTGCPTGFYGCLATHGGGCCQTDRECETHSCPAPSSTTLVSNGVTVVVAASDVPAAATGTCAGGWFLCGEEGGSVAGCCPSGYQCGTASCFTVEASQTGSVQKALPDSGAFSHSRSARRSLLCLMGLSVLSLLL</sequence>
<evidence type="ECO:0000256" key="8">
    <source>
        <dbReference type="ARBA" id="ARBA00023128"/>
    </source>
</evidence>
<comment type="caution">
    <text evidence="12">The sequence shown here is derived from an EMBL/GenBank/DDBJ whole genome shotgun (WGS) entry which is preliminary data.</text>
</comment>
<dbReference type="Gene3D" id="3.30.1330.30">
    <property type="match status" value="1"/>
</dbReference>
<keyword evidence="3" id="KW-0698">rRNA processing</keyword>
<comment type="subcellular location">
    <subcellularLocation>
        <location evidence="1">Mitochondrion</location>
    </subcellularLocation>
</comment>
<evidence type="ECO:0000313" key="12">
    <source>
        <dbReference type="EMBL" id="VUC22648.1"/>
    </source>
</evidence>
<evidence type="ECO:0000256" key="3">
    <source>
        <dbReference type="ARBA" id="ARBA00022552"/>
    </source>
</evidence>
<dbReference type="InterPro" id="IPR029064">
    <property type="entry name" value="Ribosomal_eL30-like_sf"/>
</dbReference>
<evidence type="ECO:0000256" key="7">
    <source>
        <dbReference type="ARBA" id="ARBA00022946"/>
    </source>
</evidence>
<keyword evidence="7" id="KW-0809">Transit peptide</keyword>
<feature type="domain" description="RNA 2-O ribose methyltransferase substrate binding" evidence="11">
    <location>
        <begin position="253"/>
        <end position="335"/>
    </location>
</feature>
<feature type="compositionally biased region" description="Basic residues" evidence="10">
    <location>
        <begin position="551"/>
        <end position="560"/>
    </location>
</feature>
<dbReference type="Pfam" id="PF00588">
    <property type="entry name" value="SpoU_methylase"/>
    <property type="match status" value="1"/>
</dbReference>
<dbReference type="PANTHER" id="PTHR46103:SF1">
    <property type="entry name" value="RRNA METHYLTRANSFERASE 1, MITOCHONDRIAL"/>
    <property type="match status" value="1"/>
</dbReference>
<evidence type="ECO:0000256" key="6">
    <source>
        <dbReference type="ARBA" id="ARBA00022691"/>
    </source>
</evidence>
<feature type="compositionally biased region" description="Low complexity" evidence="10">
    <location>
        <begin position="784"/>
        <end position="831"/>
    </location>
</feature>
<evidence type="ECO:0000256" key="10">
    <source>
        <dbReference type="SAM" id="MobiDB-lite"/>
    </source>
</evidence>
<evidence type="ECO:0000313" key="13">
    <source>
        <dbReference type="Proteomes" id="UP000766486"/>
    </source>
</evidence>
<evidence type="ECO:0000256" key="4">
    <source>
        <dbReference type="ARBA" id="ARBA00022603"/>
    </source>
</evidence>
<keyword evidence="8" id="KW-0496">Mitochondrion</keyword>
<evidence type="ECO:0000259" key="11">
    <source>
        <dbReference type="SMART" id="SM00967"/>
    </source>
</evidence>
<feature type="region of interest" description="Disordered" evidence="10">
    <location>
        <begin position="784"/>
        <end position="847"/>
    </location>
</feature>
<dbReference type="Gene3D" id="3.40.1280.10">
    <property type="match status" value="1"/>
</dbReference>
<accession>A0ABY6TVG1</accession>
<keyword evidence="5" id="KW-0808">Transferase</keyword>
<dbReference type="SUPFAM" id="SSF55315">
    <property type="entry name" value="L30e-like"/>
    <property type="match status" value="1"/>
</dbReference>
<dbReference type="InterPro" id="IPR001537">
    <property type="entry name" value="SpoU_MeTrfase"/>
</dbReference>
<feature type="region of interest" description="Disordered" evidence="10">
    <location>
        <begin position="143"/>
        <end position="172"/>
    </location>
</feature>
<dbReference type="InterPro" id="IPR029028">
    <property type="entry name" value="Alpha/beta_knot_MTases"/>
</dbReference>
<evidence type="ECO:0000256" key="5">
    <source>
        <dbReference type="ARBA" id="ARBA00022679"/>
    </source>
</evidence>
<comment type="similarity">
    <text evidence="2">Belongs to the class IV-like SAM-binding methyltransferase superfamily. RNA methyltransferase TrmH family.</text>
</comment>
<dbReference type="EMBL" id="CABFNS010000665">
    <property type="protein sequence ID" value="VUC22648.1"/>
    <property type="molecule type" value="Genomic_DNA"/>
</dbReference>
<dbReference type="PANTHER" id="PTHR46103">
    <property type="entry name" value="RRNA METHYLTRANSFERASE 1, MITOCHONDRIAL"/>
    <property type="match status" value="1"/>
</dbReference>
<dbReference type="InterPro" id="IPR029026">
    <property type="entry name" value="tRNA_m1G_MTases_N"/>
</dbReference>
<keyword evidence="13" id="KW-1185">Reference proteome</keyword>
<feature type="region of interest" description="Disordered" evidence="10">
    <location>
        <begin position="187"/>
        <end position="209"/>
    </location>
</feature>
<dbReference type="InterPro" id="IPR047261">
    <property type="entry name" value="MRM1_MeTrfase_dom"/>
</dbReference>
<feature type="region of interest" description="Disordered" evidence="10">
    <location>
        <begin position="48"/>
        <end position="117"/>
    </location>
</feature>
<evidence type="ECO:0000256" key="9">
    <source>
        <dbReference type="ARBA" id="ARBA00034881"/>
    </source>
</evidence>
<gene>
    <name evidence="12" type="ORF">CLO192961_LOCUS90610</name>
</gene>
<dbReference type="InterPro" id="IPR013123">
    <property type="entry name" value="SpoU_subst-bd"/>
</dbReference>
<keyword evidence="4" id="KW-0489">Methyltransferase</keyword>
<reference evidence="12 13" key="1">
    <citation type="submission" date="2019-06" db="EMBL/GenBank/DDBJ databases">
        <authorList>
            <person name="Broberg M."/>
        </authorList>
    </citation>
    <scope>NUCLEOTIDE SEQUENCE [LARGE SCALE GENOMIC DNA]</scope>
</reference>
<keyword evidence="6" id="KW-0949">S-adenosyl-L-methionine</keyword>
<name>A0ABY6TVG1_BIOOC</name>
<dbReference type="InterPro" id="IPR047182">
    <property type="entry name" value="MRM1"/>
</dbReference>
<dbReference type="Proteomes" id="UP000766486">
    <property type="component" value="Unassembled WGS sequence"/>
</dbReference>
<feature type="compositionally biased region" description="Basic residues" evidence="10">
    <location>
        <begin position="84"/>
        <end position="93"/>
    </location>
</feature>
<dbReference type="SMART" id="SM00967">
    <property type="entry name" value="SpoU_sub_bind"/>
    <property type="match status" value="1"/>
</dbReference>
<feature type="compositionally biased region" description="Low complexity" evidence="10">
    <location>
        <begin position="838"/>
        <end position="847"/>
    </location>
</feature>